<dbReference type="AlphaFoldDB" id="A0A1C6SCS7"/>
<evidence type="ECO:0000313" key="1">
    <source>
        <dbReference type="EMBL" id="SCL27285.1"/>
    </source>
</evidence>
<dbReference type="EMBL" id="FMHV01000002">
    <property type="protein sequence ID" value="SCL27285.1"/>
    <property type="molecule type" value="Genomic_DNA"/>
</dbReference>
<evidence type="ECO:0000313" key="2">
    <source>
        <dbReference type="Proteomes" id="UP000199413"/>
    </source>
</evidence>
<reference evidence="2" key="1">
    <citation type="submission" date="2016-06" db="EMBL/GenBank/DDBJ databases">
        <authorList>
            <person name="Varghese N."/>
            <person name="Submissions Spin"/>
        </authorList>
    </citation>
    <scope>NUCLEOTIDE SEQUENCE [LARGE SCALE GENOMIC DNA]</scope>
    <source>
        <strain evidence="2">DSM 45431</strain>
    </source>
</reference>
<sequence length="39" mass="4613">MIPALARFPRRVTWAERENDRRHDVYEIEVRPGTDATTS</sequence>
<keyword evidence="2" id="KW-1185">Reference proteome</keyword>
<protein>
    <submittedName>
        <fullName evidence="1">Uncharacterized protein</fullName>
    </submittedName>
</protein>
<organism evidence="1 2">
    <name type="scientific">Micromonospora rhizosphaerae</name>
    <dbReference type="NCBI Taxonomy" id="568872"/>
    <lineage>
        <taxon>Bacteria</taxon>
        <taxon>Bacillati</taxon>
        <taxon>Actinomycetota</taxon>
        <taxon>Actinomycetes</taxon>
        <taxon>Micromonosporales</taxon>
        <taxon>Micromonosporaceae</taxon>
        <taxon>Micromonospora</taxon>
    </lineage>
</organism>
<name>A0A1C6SCS7_9ACTN</name>
<dbReference type="Proteomes" id="UP000199413">
    <property type="component" value="Unassembled WGS sequence"/>
</dbReference>
<proteinExistence type="predicted"/>
<accession>A0A1C6SCS7</accession>
<gene>
    <name evidence="1" type="ORF">GA0070624_3471</name>
</gene>